<gene>
    <name evidence="2" type="ORF">E3N88_09025</name>
</gene>
<protein>
    <submittedName>
        <fullName evidence="2">Uncharacterized protein</fullName>
    </submittedName>
</protein>
<dbReference type="AlphaFoldDB" id="A0A5N6PHV6"/>
<name>A0A5N6PHV6_9ASTR</name>
<evidence type="ECO:0000256" key="1">
    <source>
        <dbReference type="SAM" id="MobiDB-lite"/>
    </source>
</evidence>
<dbReference type="EMBL" id="SZYD01000004">
    <property type="protein sequence ID" value="KAD6454319.1"/>
    <property type="molecule type" value="Genomic_DNA"/>
</dbReference>
<dbReference type="Proteomes" id="UP000326396">
    <property type="component" value="Linkage Group LG12"/>
</dbReference>
<sequence length="273" mass="31128">MSSKDNHYINHLIMLVILSDNDTYPSEHSDSSKEDNQMQQVPIPPPPTRMPEDPNDRFFPQGLGHTRATARKTTGLPSRRPLILGGSATANLSIEQADSLRHRLQAEYIHRIEFVEWSNNFRMEFDHWAEKIQEYGSKSKKNDNFETRTGDLLLPELHHVHAVQVNQVLYLSLMSFVCSGFSATGIVRLLRRVTAITAYLFALIPFPPSHPPSPSRHNKKKTCRKRRTQQISSFPNPKSIETEVSPTLQLLAFFCRGRPVVVAKEGFQESSRI</sequence>
<evidence type="ECO:0000313" key="3">
    <source>
        <dbReference type="Proteomes" id="UP000326396"/>
    </source>
</evidence>
<feature type="compositionally biased region" description="Basic and acidic residues" evidence="1">
    <location>
        <begin position="25"/>
        <end position="36"/>
    </location>
</feature>
<proteinExistence type="predicted"/>
<comment type="caution">
    <text evidence="2">The sequence shown here is derived from an EMBL/GenBank/DDBJ whole genome shotgun (WGS) entry which is preliminary data.</text>
</comment>
<feature type="compositionally biased region" description="Basic residues" evidence="1">
    <location>
        <begin position="216"/>
        <end position="228"/>
    </location>
</feature>
<reference evidence="2 3" key="1">
    <citation type="submission" date="2019-05" db="EMBL/GenBank/DDBJ databases">
        <title>Mikania micrantha, genome provides insights into the molecular mechanism of rapid growth.</title>
        <authorList>
            <person name="Liu B."/>
        </authorList>
    </citation>
    <scope>NUCLEOTIDE SEQUENCE [LARGE SCALE GENOMIC DNA]</scope>
    <source>
        <strain evidence="2">NLD-2019</strain>
        <tissue evidence="2">Leaf</tissue>
    </source>
</reference>
<organism evidence="2 3">
    <name type="scientific">Mikania micrantha</name>
    <name type="common">bitter vine</name>
    <dbReference type="NCBI Taxonomy" id="192012"/>
    <lineage>
        <taxon>Eukaryota</taxon>
        <taxon>Viridiplantae</taxon>
        <taxon>Streptophyta</taxon>
        <taxon>Embryophyta</taxon>
        <taxon>Tracheophyta</taxon>
        <taxon>Spermatophyta</taxon>
        <taxon>Magnoliopsida</taxon>
        <taxon>eudicotyledons</taxon>
        <taxon>Gunneridae</taxon>
        <taxon>Pentapetalae</taxon>
        <taxon>asterids</taxon>
        <taxon>campanulids</taxon>
        <taxon>Asterales</taxon>
        <taxon>Asteraceae</taxon>
        <taxon>Asteroideae</taxon>
        <taxon>Heliantheae alliance</taxon>
        <taxon>Eupatorieae</taxon>
        <taxon>Mikania</taxon>
    </lineage>
</organism>
<feature type="region of interest" description="Disordered" evidence="1">
    <location>
        <begin position="23"/>
        <end position="54"/>
    </location>
</feature>
<feature type="region of interest" description="Disordered" evidence="1">
    <location>
        <begin position="211"/>
        <end position="240"/>
    </location>
</feature>
<keyword evidence="3" id="KW-1185">Reference proteome</keyword>
<evidence type="ECO:0000313" key="2">
    <source>
        <dbReference type="EMBL" id="KAD6454319.1"/>
    </source>
</evidence>
<accession>A0A5N6PHV6</accession>